<dbReference type="InterPro" id="IPR041898">
    <property type="entry name" value="MAGE_WH1"/>
</dbReference>
<name>A0A673USB6_SURSU</name>
<organism evidence="3 4">
    <name type="scientific">Suricata suricatta</name>
    <name type="common">Meerkat</name>
    <dbReference type="NCBI Taxonomy" id="37032"/>
    <lineage>
        <taxon>Eukaryota</taxon>
        <taxon>Metazoa</taxon>
        <taxon>Chordata</taxon>
        <taxon>Craniata</taxon>
        <taxon>Vertebrata</taxon>
        <taxon>Euteleostomi</taxon>
        <taxon>Mammalia</taxon>
        <taxon>Eutheria</taxon>
        <taxon>Laurasiatheria</taxon>
        <taxon>Carnivora</taxon>
        <taxon>Feliformia</taxon>
        <taxon>Herpestidae</taxon>
        <taxon>Suricata</taxon>
    </lineage>
</organism>
<feature type="compositionally biased region" description="Basic residues" evidence="1">
    <location>
        <begin position="1"/>
        <end position="14"/>
    </location>
</feature>
<dbReference type="PANTHER" id="PTHR11736:SF164">
    <property type="entry name" value="MELANOMA-ASSOCIATED ANTIGEN B1"/>
    <property type="match status" value="1"/>
</dbReference>
<evidence type="ECO:0000259" key="2">
    <source>
        <dbReference type="PROSITE" id="PS50838"/>
    </source>
</evidence>
<dbReference type="FunFam" id="1.10.10.1200:FF:000007">
    <property type="entry name" value="Melanoma-associated antigen C2"/>
    <property type="match status" value="1"/>
</dbReference>
<evidence type="ECO:0000313" key="4">
    <source>
        <dbReference type="Proteomes" id="UP000472268"/>
    </source>
</evidence>
<feature type="compositionally biased region" description="Low complexity" evidence="1">
    <location>
        <begin position="92"/>
        <end position="103"/>
    </location>
</feature>
<evidence type="ECO:0000256" key="1">
    <source>
        <dbReference type="SAM" id="MobiDB-lite"/>
    </source>
</evidence>
<accession>A0A673USB6</accession>
<keyword evidence="4" id="KW-1185">Reference proteome</keyword>
<feature type="compositionally biased region" description="Polar residues" evidence="1">
    <location>
        <begin position="28"/>
        <end position="42"/>
    </location>
</feature>
<protein>
    <recommendedName>
        <fullName evidence="2">MAGE domain-containing protein</fullName>
    </recommendedName>
</protein>
<feature type="region of interest" description="Disordered" evidence="1">
    <location>
        <begin position="309"/>
        <end position="337"/>
    </location>
</feature>
<reference evidence="3" key="2">
    <citation type="submission" date="2025-09" db="UniProtKB">
        <authorList>
            <consortium name="Ensembl"/>
        </authorList>
    </citation>
    <scope>IDENTIFICATION</scope>
</reference>
<dbReference type="Proteomes" id="UP000472268">
    <property type="component" value="Unplaced"/>
</dbReference>
<dbReference type="AlphaFoldDB" id="A0A673USB6"/>
<sequence>PRGQKSKHRARGKRQQTQSENGRLAGAQATTAVRESPSSPLTVSEGEGAPPSPPAPGSPQKAARARVASGPAAAMSGSSSDEGAKRHGQAGAGSSQAPPSSASARRDPLSEKAGLLVHFLLHKYKVGEPVNKAELLRIITEEYQEQFPEILRRTTERMELVFGLDLKEVDPSSQSYAFVRKEGLPLEGRLSDGVGFPKNGLLMPLLGVIFMNDNRTSEEEVWEFLNMLGLYPGMTHPIFGEPRKLITEDLVQERYLEYRQVPGSDPPRYEFLWGPRAHAETSKMKVLEFVAKASNTAPSAFQGHYEEALRDEEERARARAAAKAAAGASCSSASQPQ</sequence>
<dbReference type="OMA" id="HKRNREQ"/>
<dbReference type="InterPro" id="IPR002190">
    <property type="entry name" value="MHD_dom"/>
</dbReference>
<gene>
    <name evidence="3" type="primary">MAGEB17</name>
</gene>
<dbReference type="Ensembl" id="ENSSSUT00005032433.1">
    <property type="protein sequence ID" value="ENSSSUP00005028403.1"/>
    <property type="gene ID" value="ENSSSUG00005018364.1"/>
</dbReference>
<proteinExistence type="predicted"/>
<dbReference type="InterPro" id="IPR021072">
    <property type="entry name" value="MAGE_N"/>
</dbReference>
<dbReference type="FunFam" id="1.10.10.1210:FF:000001">
    <property type="entry name" value="melanoma-associated antigen D1"/>
    <property type="match status" value="1"/>
</dbReference>
<dbReference type="PANTHER" id="PTHR11736">
    <property type="entry name" value="MELANOMA-ASSOCIATED ANTIGEN MAGE ANTIGEN"/>
    <property type="match status" value="1"/>
</dbReference>
<dbReference type="Gene3D" id="1.10.10.1210">
    <property type="entry name" value="MAGE homology domain, winged helix WH2 motif"/>
    <property type="match status" value="1"/>
</dbReference>
<dbReference type="SMART" id="SM01373">
    <property type="entry name" value="MAGE"/>
    <property type="match status" value="1"/>
</dbReference>
<feature type="compositionally biased region" description="Low complexity" evidence="1">
    <location>
        <begin position="65"/>
        <end position="80"/>
    </location>
</feature>
<evidence type="ECO:0000313" key="3">
    <source>
        <dbReference type="Ensembl" id="ENSSSUP00005028403.1"/>
    </source>
</evidence>
<dbReference type="Pfam" id="PF12440">
    <property type="entry name" value="MAGE_N"/>
    <property type="match status" value="1"/>
</dbReference>
<dbReference type="GO" id="GO:0005634">
    <property type="term" value="C:nucleus"/>
    <property type="evidence" value="ECO:0007669"/>
    <property type="project" value="TreeGrafter"/>
</dbReference>
<dbReference type="Gene3D" id="1.10.10.1200">
    <property type="entry name" value="MAGE homology domain, winged helix WH1 motif"/>
    <property type="match status" value="1"/>
</dbReference>
<dbReference type="InterPro" id="IPR037445">
    <property type="entry name" value="MAGE"/>
</dbReference>
<feature type="compositionally biased region" description="Low complexity" evidence="1">
    <location>
        <begin position="319"/>
        <end position="337"/>
    </location>
</feature>
<feature type="region of interest" description="Disordered" evidence="1">
    <location>
        <begin position="1"/>
        <end position="108"/>
    </location>
</feature>
<dbReference type="Pfam" id="PF01454">
    <property type="entry name" value="MAGE"/>
    <property type="match status" value="1"/>
</dbReference>
<reference evidence="3" key="1">
    <citation type="submission" date="2025-08" db="UniProtKB">
        <authorList>
            <consortium name="Ensembl"/>
        </authorList>
    </citation>
    <scope>IDENTIFICATION</scope>
</reference>
<feature type="domain" description="MAGE" evidence="2">
    <location>
        <begin position="109"/>
        <end position="308"/>
    </location>
</feature>
<dbReference type="PROSITE" id="PS50838">
    <property type="entry name" value="MAGE"/>
    <property type="match status" value="1"/>
</dbReference>
<dbReference type="SMART" id="SM01392">
    <property type="entry name" value="MAGE_N"/>
    <property type="match status" value="1"/>
</dbReference>
<dbReference type="InterPro" id="IPR041899">
    <property type="entry name" value="MAGE_WH2"/>
</dbReference>
<dbReference type="GO" id="GO:0000122">
    <property type="term" value="P:negative regulation of transcription by RNA polymerase II"/>
    <property type="evidence" value="ECO:0007669"/>
    <property type="project" value="TreeGrafter"/>
</dbReference>